<keyword evidence="2" id="KW-1185">Reference proteome</keyword>
<evidence type="ECO:0000313" key="2">
    <source>
        <dbReference type="Proteomes" id="UP001596112"/>
    </source>
</evidence>
<sequence length="50" mass="5040">MLVAAFSVVLTFGALGGFSGADSGNEADSYWPSKGSGDLVVAAPADSYWP</sequence>
<dbReference type="RefSeq" id="WP_201452872.1">
    <property type="nucleotide sequence ID" value="NZ_JAQOSL010000033.1"/>
</dbReference>
<evidence type="ECO:0000313" key="1">
    <source>
        <dbReference type="EMBL" id="MFC5809665.1"/>
    </source>
</evidence>
<dbReference type="Proteomes" id="UP001596112">
    <property type="component" value="Unassembled WGS sequence"/>
</dbReference>
<dbReference type="EMBL" id="JBHSNZ010000012">
    <property type="protein sequence ID" value="MFC5809665.1"/>
    <property type="molecule type" value="Genomic_DNA"/>
</dbReference>
<gene>
    <name evidence="1" type="ORF">ACFQGO_19465</name>
</gene>
<evidence type="ECO:0008006" key="3">
    <source>
        <dbReference type="Google" id="ProtNLM"/>
    </source>
</evidence>
<accession>A0ABW1BAJ8</accession>
<protein>
    <recommendedName>
        <fullName evidence="3">Secreted protein</fullName>
    </recommendedName>
</protein>
<comment type="caution">
    <text evidence="1">The sequence shown here is derived from an EMBL/GenBank/DDBJ whole genome shotgun (WGS) entry which is preliminary data.</text>
</comment>
<proteinExistence type="predicted"/>
<organism evidence="1 2">
    <name type="scientific">Streptomyces heilongjiangensis</name>
    <dbReference type="NCBI Taxonomy" id="945052"/>
    <lineage>
        <taxon>Bacteria</taxon>
        <taxon>Bacillati</taxon>
        <taxon>Actinomycetota</taxon>
        <taxon>Actinomycetes</taxon>
        <taxon>Kitasatosporales</taxon>
        <taxon>Streptomycetaceae</taxon>
        <taxon>Streptomyces</taxon>
    </lineage>
</organism>
<reference evidence="2" key="1">
    <citation type="journal article" date="2019" name="Int. J. Syst. Evol. Microbiol.">
        <title>The Global Catalogue of Microorganisms (GCM) 10K type strain sequencing project: providing services to taxonomists for standard genome sequencing and annotation.</title>
        <authorList>
            <consortium name="The Broad Institute Genomics Platform"/>
            <consortium name="The Broad Institute Genome Sequencing Center for Infectious Disease"/>
            <person name="Wu L."/>
            <person name="Ma J."/>
        </authorList>
    </citation>
    <scope>NUCLEOTIDE SEQUENCE [LARGE SCALE GENOMIC DNA]</scope>
    <source>
        <strain evidence="2">JCM 9918</strain>
    </source>
</reference>
<name>A0ABW1BAJ8_9ACTN</name>